<evidence type="ECO:0000313" key="3">
    <source>
        <dbReference type="EMBL" id="KAI1903872.1"/>
    </source>
</evidence>
<dbReference type="EMBL" id="JAERUA010000002">
    <property type="protein sequence ID" value="KAI1903872.1"/>
    <property type="molecule type" value="Genomic_DNA"/>
</dbReference>
<protein>
    <recommendedName>
        <fullName evidence="5">Secreted protein</fullName>
    </recommendedName>
</protein>
<evidence type="ECO:0000313" key="4">
    <source>
        <dbReference type="Proteomes" id="UP000829720"/>
    </source>
</evidence>
<dbReference type="AlphaFoldDB" id="A0A8T3E3L6"/>
<gene>
    <name evidence="3" type="ORF">AGOR_G00031690</name>
</gene>
<keyword evidence="4" id="KW-1185">Reference proteome</keyword>
<comment type="caution">
    <text evidence="3">The sequence shown here is derived from an EMBL/GenBank/DDBJ whole genome shotgun (WGS) entry which is preliminary data.</text>
</comment>
<feature type="region of interest" description="Disordered" evidence="1">
    <location>
        <begin position="46"/>
        <end position="112"/>
    </location>
</feature>
<feature type="signal peptide" evidence="2">
    <location>
        <begin position="1"/>
        <end position="17"/>
    </location>
</feature>
<keyword evidence="2" id="KW-0732">Signal</keyword>
<accession>A0A8T3E3L6</accession>
<dbReference type="OrthoDB" id="9049358at2759"/>
<dbReference type="Proteomes" id="UP000829720">
    <property type="component" value="Unassembled WGS sequence"/>
</dbReference>
<feature type="chain" id="PRO_5035748148" description="Secreted protein" evidence="2">
    <location>
        <begin position="18"/>
        <end position="112"/>
    </location>
</feature>
<sequence length="112" mass="12905">MLATMLMVMYLVGRTVERLGVRWTRPDAVPYMVSQPLPWQVQYVSQNRRGSRVDEADGQTQWRRNSRGLCQQSWSPDNGQSASASSHSPDKAAATIQTQYRKYQQRKQKDSK</sequence>
<evidence type="ECO:0008006" key="5">
    <source>
        <dbReference type="Google" id="ProtNLM"/>
    </source>
</evidence>
<feature type="compositionally biased region" description="Polar residues" evidence="1">
    <location>
        <begin position="58"/>
        <end position="87"/>
    </location>
</feature>
<name>A0A8T3E3L6_9TELE</name>
<organism evidence="3 4">
    <name type="scientific">Albula goreensis</name>
    <dbReference type="NCBI Taxonomy" id="1534307"/>
    <lineage>
        <taxon>Eukaryota</taxon>
        <taxon>Metazoa</taxon>
        <taxon>Chordata</taxon>
        <taxon>Craniata</taxon>
        <taxon>Vertebrata</taxon>
        <taxon>Euteleostomi</taxon>
        <taxon>Actinopterygii</taxon>
        <taxon>Neopterygii</taxon>
        <taxon>Teleostei</taxon>
        <taxon>Albuliformes</taxon>
        <taxon>Albulidae</taxon>
        <taxon>Albula</taxon>
    </lineage>
</organism>
<proteinExistence type="predicted"/>
<reference evidence="3" key="1">
    <citation type="submission" date="2021-01" db="EMBL/GenBank/DDBJ databases">
        <authorList>
            <person name="Zahm M."/>
            <person name="Roques C."/>
            <person name="Cabau C."/>
            <person name="Klopp C."/>
            <person name="Donnadieu C."/>
            <person name="Jouanno E."/>
            <person name="Lampietro C."/>
            <person name="Louis A."/>
            <person name="Herpin A."/>
            <person name="Echchiki A."/>
            <person name="Berthelot C."/>
            <person name="Parey E."/>
            <person name="Roest-Crollius H."/>
            <person name="Braasch I."/>
            <person name="Postlethwait J."/>
            <person name="Bobe J."/>
            <person name="Montfort J."/>
            <person name="Bouchez O."/>
            <person name="Begum T."/>
            <person name="Mejri S."/>
            <person name="Adams A."/>
            <person name="Chen W.-J."/>
            <person name="Guiguen Y."/>
        </authorList>
    </citation>
    <scope>NUCLEOTIDE SEQUENCE</scope>
    <source>
        <tissue evidence="3">Blood</tissue>
    </source>
</reference>
<dbReference type="PROSITE" id="PS50096">
    <property type="entry name" value="IQ"/>
    <property type="match status" value="1"/>
</dbReference>
<evidence type="ECO:0000256" key="2">
    <source>
        <dbReference type="SAM" id="SignalP"/>
    </source>
</evidence>
<evidence type="ECO:0000256" key="1">
    <source>
        <dbReference type="SAM" id="MobiDB-lite"/>
    </source>
</evidence>